<accession>A0A7X3MJL3</accession>
<dbReference type="Proteomes" id="UP000460412">
    <property type="component" value="Unassembled WGS sequence"/>
</dbReference>
<evidence type="ECO:0000313" key="1">
    <source>
        <dbReference type="EMBL" id="MXP77625.1"/>
    </source>
</evidence>
<dbReference type="RefSeq" id="WP_159753084.1">
    <property type="nucleotide sequence ID" value="NZ_WUQX01000001.1"/>
</dbReference>
<name>A0A7X3MJL3_9FIRM</name>
<gene>
    <name evidence="1" type="ORF">GN277_20405</name>
</gene>
<organism evidence="1 2">
    <name type="scientific">Sporofaciens musculi</name>
    <dbReference type="NCBI Taxonomy" id="2681861"/>
    <lineage>
        <taxon>Bacteria</taxon>
        <taxon>Bacillati</taxon>
        <taxon>Bacillota</taxon>
        <taxon>Clostridia</taxon>
        <taxon>Lachnospirales</taxon>
        <taxon>Lachnospiraceae</taxon>
        <taxon>Sporofaciens</taxon>
    </lineage>
</organism>
<comment type="caution">
    <text evidence="1">The sequence shown here is derived from an EMBL/GenBank/DDBJ whole genome shotgun (WGS) entry which is preliminary data.</text>
</comment>
<sequence length="62" mass="7427">MMEEKLRRLFDFQKFSENLRLAEMMDETEKRYGETLSDEELEQVNAAGEFVPFESREDNSDD</sequence>
<evidence type="ECO:0000313" key="2">
    <source>
        <dbReference type="Proteomes" id="UP000460412"/>
    </source>
</evidence>
<keyword evidence="2" id="KW-1185">Reference proteome</keyword>
<reference evidence="1 2" key="1">
    <citation type="submission" date="2019-12" db="EMBL/GenBank/DDBJ databases">
        <title>Sporaefaciens musculi gen. nov., sp. nov., a novel bacterium isolated from the caecum of an obese mouse.</title>
        <authorList>
            <person name="Rasmussen T.S."/>
            <person name="Streidl T."/>
            <person name="Hitch T.C.A."/>
            <person name="Wortmann E."/>
            <person name="Deptula P."/>
            <person name="Hansen M."/>
            <person name="Nielsen D.S."/>
            <person name="Clavel T."/>
            <person name="Vogensen F.K."/>
        </authorList>
    </citation>
    <scope>NUCLEOTIDE SEQUENCE [LARGE SCALE GENOMIC DNA]</scope>
    <source>
        <strain evidence="1 2">WCA-9-b2</strain>
    </source>
</reference>
<proteinExistence type="predicted"/>
<protein>
    <submittedName>
        <fullName evidence="1">Uncharacterized protein</fullName>
    </submittedName>
</protein>
<dbReference type="EMBL" id="WUQX01000001">
    <property type="protein sequence ID" value="MXP77625.1"/>
    <property type="molecule type" value="Genomic_DNA"/>
</dbReference>
<dbReference type="AlphaFoldDB" id="A0A7X3MJL3"/>